<evidence type="ECO:0000256" key="1">
    <source>
        <dbReference type="ARBA" id="ARBA00022553"/>
    </source>
</evidence>
<keyword evidence="2 3" id="KW-0694">RNA-binding</keyword>
<dbReference type="InterPro" id="IPR000504">
    <property type="entry name" value="RRM_dom"/>
</dbReference>
<evidence type="ECO:0000256" key="3">
    <source>
        <dbReference type="PROSITE-ProRule" id="PRU00176"/>
    </source>
</evidence>
<dbReference type="CDD" id="cd00590">
    <property type="entry name" value="RRM_SF"/>
    <property type="match status" value="1"/>
</dbReference>
<organism evidence="6 7">
    <name type="scientific">Parascedosporium putredinis</name>
    <dbReference type="NCBI Taxonomy" id="1442378"/>
    <lineage>
        <taxon>Eukaryota</taxon>
        <taxon>Fungi</taxon>
        <taxon>Dikarya</taxon>
        <taxon>Ascomycota</taxon>
        <taxon>Pezizomycotina</taxon>
        <taxon>Sordariomycetes</taxon>
        <taxon>Hypocreomycetidae</taxon>
        <taxon>Microascales</taxon>
        <taxon>Microascaceae</taxon>
        <taxon>Parascedosporium</taxon>
    </lineage>
</organism>
<evidence type="ECO:0000313" key="6">
    <source>
        <dbReference type="EMBL" id="CAI4218224.1"/>
    </source>
</evidence>
<proteinExistence type="predicted"/>
<evidence type="ECO:0000313" key="7">
    <source>
        <dbReference type="Proteomes" id="UP000838763"/>
    </source>
</evidence>
<dbReference type="PANTHER" id="PTHR10501">
    <property type="entry name" value="U1 SMALL NUCLEAR RIBONUCLEOPROTEIN A/U2 SMALL NUCLEAR RIBONUCLEOPROTEIN B"/>
    <property type="match status" value="1"/>
</dbReference>
<dbReference type="Proteomes" id="UP000838763">
    <property type="component" value="Unassembled WGS sequence"/>
</dbReference>
<dbReference type="InterPro" id="IPR035979">
    <property type="entry name" value="RBD_domain_sf"/>
</dbReference>
<gene>
    <name evidence="6" type="ORF">PPNO1_LOCUS7816</name>
</gene>
<evidence type="ECO:0000256" key="4">
    <source>
        <dbReference type="SAM" id="MobiDB-lite"/>
    </source>
</evidence>
<dbReference type="OrthoDB" id="431169at2759"/>
<name>A0A9P1H7E3_9PEZI</name>
<dbReference type="FunFam" id="3.30.70.330:FF:000089">
    <property type="entry name" value="RNA binding protein"/>
    <property type="match status" value="1"/>
</dbReference>
<dbReference type="GO" id="GO:0003723">
    <property type="term" value="F:RNA binding"/>
    <property type="evidence" value="ECO:0007669"/>
    <property type="project" value="UniProtKB-UniRule"/>
</dbReference>
<dbReference type="EMBL" id="CALLCH030000017">
    <property type="protein sequence ID" value="CAI4218224.1"/>
    <property type="molecule type" value="Genomic_DNA"/>
</dbReference>
<dbReference type="SMART" id="SM00360">
    <property type="entry name" value="RRM"/>
    <property type="match status" value="2"/>
</dbReference>
<keyword evidence="1" id="KW-0597">Phosphoprotein</keyword>
<accession>A0A9P1H7E3</accession>
<dbReference type="Gene3D" id="3.30.70.330">
    <property type="match status" value="1"/>
</dbReference>
<feature type="domain" description="RRM" evidence="5">
    <location>
        <begin position="268"/>
        <end position="345"/>
    </location>
</feature>
<sequence length="346" mass="37966">MAGSAFLSQSSSFHPAVGSQAPFHMKQSAHSFERDATTKPIGTPFGNTPSPPGASSVLIRRLPLNTSEEQLRLMAVWSKELMSVEVLPIEQSGDSGFRSAIMNFKTPAGALEAKSMLDGKSNIANDAEMIVEILSDAALSASSTASSSAASSIVNSRQTSRFIPGGATPERSRCLRRKWRDGAKESDCSSDSHFSHGRSFPQYNRIRPFFSPAVRASRYRQHPNTPQRHVTPDGDWPRATHELPSKFALSKTQFSSPVNPADQNPPCNTLYVGNLPIDTSEEELKAIFSKQRGYKRLCFRTKQNGPMCFVEFEDVSFATKALHELYGQPLHNSVKGGIRLSFSKNP</sequence>
<evidence type="ECO:0000259" key="5">
    <source>
        <dbReference type="PROSITE" id="PS50102"/>
    </source>
</evidence>
<dbReference type="AlphaFoldDB" id="A0A9P1H7E3"/>
<dbReference type="PROSITE" id="PS50102">
    <property type="entry name" value="RRM"/>
    <property type="match status" value="1"/>
</dbReference>
<keyword evidence="7" id="KW-1185">Reference proteome</keyword>
<evidence type="ECO:0000256" key="2">
    <source>
        <dbReference type="ARBA" id="ARBA00022884"/>
    </source>
</evidence>
<dbReference type="SUPFAM" id="SSF54928">
    <property type="entry name" value="RNA-binding domain, RBD"/>
    <property type="match status" value="1"/>
</dbReference>
<dbReference type="InterPro" id="IPR012677">
    <property type="entry name" value="Nucleotide-bd_a/b_plait_sf"/>
</dbReference>
<dbReference type="Pfam" id="PF00076">
    <property type="entry name" value="RRM_1"/>
    <property type="match status" value="1"/>
</dbReference>
<feature type="region of interest" description="Disordered" evidence="4">
    <location>
        <begin position="149"/>
        <end position="177"/>
    </location>
</feature>
<feature type="region of interest" description="Disordered" evidence="4">
    <location>
        <begin position="27"/>
        <end position="54"/>
    </location>
</feature>
<reference evidence="6" key="1">
    <citation type="submission" date="2022-11" db="EMBL/GenBank/DDBJ databases">
        <authorList>
            <person name="Scott C."/>
            <person name="Bruce N."/>
        </authorList>
    </citation>
    <scope>NUCLEOTIDE SEQUENCE</scope>
</reference>
<protein>
    <recommendedName>
        <fullName evidence="5">RRM domain-containing protein</fullName>
    </recommendedName>
</protein>
<comment type="caution">
    <text evidence="6">The sequence shown here is derived from an EMBL/GenBank/DDBJ whole genome shotgun (WGS) entry which is preliminary data.</text>
</comment>
<dbReference type="CDD" id="cd12245">
    <property type="entry name" value="RRM_scw1_like"/>
    <property type="match status" value="1"/>
</dbReference>